<evidence type="ECO:0000313" key="5">
    <source>
        <dbReference type="Proteomes" id="UP000504637"/>
    </source>
</evidence>
<reference evidence="6" key="2">
    <citation type="submission" date="2020-04" db="EMBL/GenBank/DDBJ databases">
        <authorList>
            <consortium name="NCBI Genome Project"/>
        </authorList>
    </citation>
    <scope>NUCLEOTIDE SEQUENCE</scope>
    <source>
        <strain evidence="6">CBS 342.82</strain>
    </source>
</reference>
<comment type="similarity">
    <text evidence="3">Belongs to the metallo-dependent hydrolases superfamily.</text>
</comment>
<gene>
    <name evidence="6" type="ORF">K489DRAFT_314725</name>
</gene>
<dbReference type="Gene3D" id="3.20.20.140">
    <property type="entry name" value="Metal-dependent hydrolases"/>
    <property type="match status" value="1"/>
</dbReference>
<dbReference type="PANTHER" id="PTHR21240">
    <property type="entry name" value="2-AMINO-3-CARBOXYLMUCONATE-6-SEMIALDEHYDE DECARBOXYLASE"/>
    <property type="match status" value="1"/>
</dbReference>
<dbReference type="Pfam" id="PF04909">
    <property type="entry name" value="Amidohydro_2"/>
    <property type="match status" value="1"/>
</dbReference>
<evidence type="ECO:0000313" key="6">
    <source>
        <dbReference type="RefSeq" id="XP_033462666.1"/>
    </source>
</evidence>
<reference evidence="6" key="3">
    <citation type="submission" date="2025-08" db="UniProtKB">
        <authorList>
            <consortium name="RefSeq"/>
        </authorList>
    </citation>
    <scope>IDENTIFICATION</scope>
    <source>
        <strain evidence="6">CBS 342.82</strain>
    </source>
</reference>
<dbReference type="OrthoDB" id="432010at2759"/>
<dbReference type="GO" id="GO:0005829">
    <property type="term" value="C:cytosol"/>
    <property type="evidence" value="ECO:0007669"/>
    <property type="project" value="TreeGrafter"/>
</dbReference>
<proteinExistence type="inferred from homology"/>
<keyword evidence="2 3" id="KW-0456">Lyase</keyword>
<dbReference type="InterPro" id="IPR032466">
    <property type="entry name" value="Metal_Hydrolase"/>
</dbReference>
<evidence type="ECO:0000256" key="1">
    <source>
        <dbReference type="ARBA" id="ARBA00022793"/>
    </source>
</evidence>
<protein>
    <submittedName>
        <fullName evidence="6">2-amino-3-carboxymuconate-6-semialdehyde decarboxylase</fullName>
    </submittedName>
</protein>
<evidence type="ECO:0000256" key="3">
    <source>
        <dbReference type="RuleBase" id="RU366045"/>
    </source>
</evidence>
<name>A0A6J3MC86_9PEZI</name>
<evidence type="ECO:0000256" key="2">
    <source>
        <dbReference type="ARBA" id="ARBA00023239"/>
    </source>
</evidence>
<feature type="domain" description="Amidohydrolase-related" evidence="4">
    <location>
        <begin position="44"/>
        <end position="314"/>
    </location>
</feature>
<reference evidence="6" key="1">
    <citation type="submission" date="2020-01" db="EMBL/GenBank/DDBJ databases">
        <authorList>
            <consortium name="DOE Joint Genome Institute"/>
            <person name="Haridas S."/>
            <person name="Albert R."/>
            <person name="Binder M."/>
            <person name="Bloem J."/>
            <person name="Labutti K."/>
            <person name="Salamov A."/>
            <person name="Andreopoulos B."/>
            <person name="Baker S.E."/>
            <person name="Barry K."/>
            <person name="Bills G."/>
            <person name="Bluhm B.H."/>
            <person name="Cannon C."/>
            <person name="Castanera R."/>
            <person name="Culley D.E."/>
            <person name="Daum C."/>
            <person name="Ezra D."/>
            <person name="Gonzalez J.B."/>
            <person name="Henrissat B."/>
            <person name="Kuo A."/>
            <person name="Liang C."/>
            <person name="Lipzen A."/>
            <person name="Lutzoni F."/>
            <person name="Magnuson J."/>
            <person name="Mondo S."/>
            <person name="Nolan M."/>
            <person name="Ohm R."/>
            <person name="Pangilinan J."/>
            <person name="Park H.-J."/>
            <person name="Ramirez L."/>
            <person name="Alfaro M."/>
            <person name="Sun H."/>
            <person name="Tritt A."/>
            <person name="Yoshinaga Y."/>
            <person name="Zwiers L.-H."/>
            <person name="Turgeon B.G."/>
            <person name="Goodwin S.B."/>
            <person name="Spatafora J.W."/>
            <person name="Crous P.W."/>
            <person name="Grigoriev I.V."/>
        </authorList>
    </citation>
    <scope>NUCLEOTIDE SEQUENCE</scope>
    <source>
        <strain evidence="6">CBS 342.82</strain>
    </source>
</reference>
<dbReference type="PANTHER" id="PTHR21240:SF30">
    <property type="entry name" value="AMIDOHYDROLASE-RELATED DOMAIN-CONTAINING PROTEIN-RELATED"/>
    <property type="match status" value="1"/>
</dbReference>
<dbReference type="Proteomes" id="UP000504637">
    <property type="component" value="Unplaced"/>
</dbReference>
<keyword evidence="1 3" id="KW-0210">Decarboxylase</keyword>
<dbReference type="GO" id="GO:0016831">
    <property type="term" value="F:carboxy-lyase activity"/>
    <property type="evidence" value="ECO:0007669"/>
    <property type="project" value="UniProtKB-KW"/>
</dbReference>
<keyword evidence="5" id="KW-1185">Reference proteome</keyword>
<dbReference type="GeneID" id="54358839"/>
<dbReference type="RefSeq" id="XP_033462666.1">
    <property type="nucleotide sequence ID" value="XM_033601039.1"/>
</dbReference>
<sequence>MVPPLLTLEEHFVSVVGLGEHPAAKMFPEATVARMQDLGENRIREMDAGKVTLQVISHAPLDASLADCRRANDQLAQACAAHPARFAGFATLPMGDPEAAAEELKRMVQDHGFLGALVDNQLEDGQMYDAEKFWPVFEQAEALDVPIYIHPTYPGTDLEDHYKGNFPDSTAFMLGTFSWGWHAETGLHILRLFAAGLFDKYPKLKIVIGHMGEFMPYMFERFERSARLWGKRERDLRTVWNENIWITTSGHFALPPFECLVKTIPRDRVLYSVDYPFSTTERGLQFVEEIEKAGILTAEELEGFCYRNAEKLLKVKLSV</sequence>
<dbReference type="GO" id="GO:0016787">
    <property type="term" value="F:hydrolase activity"/>
    <property type="evidence" value="ECO:0007669"/>
    <property type="project" value="InterPro"/>
</dbReference>
<dbReference type="AlphaFoldDB" id="A0A6J3MC86"/>
<dbReference type="InterPro" id="IPR006680">
    <property type="entry name" value="Amidohydro-rel"/>
</dbReference>
<evidence type="ECO:0000259" key="4">
    <source>
        <dbReference type="Pfam" id="PF04909"/>
    </source>
</evidence>
<organism evidence="6">
    <name type="scientific">Dissoconium aciculare CBS 342.82</name>
    <dbReference type="NCBI Taxonomy" id="1314786"/>
    <lineage>
        <taxon>Eukaryota</taxon>
        <taxon>Fungi</taxon>
        <taxon>Dikarya</taxon>
        <taxon>Ascomycota</taxon>
        <taxon>Pezizomycotina</taxon>
        <taxon>Dothideomycetes</taxon>
        <taxon>Dothideomycetidae</taxon>
        <taxon>Mycosphaerellales</taxon>
        <taxon>Dissoconiaceae</taxon>
        <taxon>Dissoconium</taxon>
    </lineage>
</organism>
<dbReference type="InterPro" id="IPR032465">
    <property type="entry name" value="ACMSD"/>
</dbReference>
<dbReference type="GO" id="GO:0019748">
    <property type="term" value="P:secondary metabolic process"/>
    <property type="evidence" value="ECO:0007669"/>
    <property type="project" value="TreeGrafter"/>
</dbReference>
<dbReference type="SUPFAM" id="SSF51556">
    <property type="entry name" value="Metallo-dependent hydrolases"/>
    <property type="match status" value="1"/>
</dbReference>
<accession>A0A6J3MC86</accession>